<evidence type="ECO:0000313" key="8">
    <source>
        <dbReference type="EMBL" id="QDT28071.1"/>
    </source>
</evidence>
<feature type="transmembrane region" description="Helical" evidence="7">
    <location>
        <begin position="157"/>
        <end position="174"/>
    </location>
</feature>
<evidence type="ECO:0000256" key="7">
    <source>
        <dbReference type="SAM" id="Phobius"/>
    </source>
</evidence>
<accession>A0A517Q904</accession>
<feature type="transmembrane region" description="Helical" evidence="7">
    <location>
        <begin position="92"/>
        <end position="114"/>
    </location>
</feature>
<dbReference type="GO" id="GO:0071763">
    <property type="term" value="P:nuclear membrane organization"/>
    <property type="evidence" value="ECO:0007669"/>
    <property type="project" value="TreeGrafter"/>
</dbReference>
<dbReference type="GO" id="GO:0006629">
    <property type="term" value="P:lipid metabolic process"/>
    <property type="evidence" value="ECO:0007669"/>
    <property type="project" value="TreeGrafter"/>
</dbReference>
<evidence type="ECO:0000256" key="2">
    <source>
        <dbReference type="ARBA" id="ARBA00004586"/>
    </source>
</evidence>
<dbReference type="PANTHER" id="PTHR13416:SF2">
    <property type="entry name" value="TRANSMEMBRANE PROTEIN 43"/>
    <property type="match status" value="1"/>
</dbReference>
<proteinExistence type="predicted"/>
<dbReference type="RefSeq" id="WP_145450729.1">
    <property type="nucleotide sequence ID" value="NZ_CP037421.1"/>
</dbReference>
<keyword evidence="6 7" id="KW-0472">Membrane</keyword>
<evidence type="ECO:0000256" key="4">
    <source>
        <dbReference type="ARBA" id="ARBA00022824"/>
    </source>
</evidence>
<keyword evidence="9" id="KW-1185">Reference proteome</keyword>
<dbReference type="GO" id="GO:0012505">
    <property type="term" value="C:endomembrane system"/>
    <property type="evidence" value="ECO:0007669"/>
    <property type="project" value="UniProtKB-SubCell"/>
</dbReference>
<dbReference type="InterPro" id="IPR012430">
    <property type="entry name" value="TMEM43_fam"/>
</dbReference>
<evidence type="ECO:0000256" key="1">
    <source>
        <dbReference type="ARBA" id="ARBA00004127"/>
    </source>
</evidence>
<evidence type="ECO:0000256" key="5">
    <source>
        <dbReference type="ARBA" id="ARBA00022989"/>
    </source>
</evidence>
<organism evidence="8 9">
    <name type="scientific">Gimesia panareensis</name>
    <dbReference type="NCBI Taxonomy" id="2527978"/>
    <lineage>
        <taxon>Bacteria</taxon>
        <taxon>Pseudomonadati</taxon>
        <taxon>Planctomycetota</taxon>
        <taxon>Planctomycetia</taxon>
        <taxon>Planctomycetales</taxon>
        <taxon>Planctomycetaceae</taxon>
        <taxon>Gimesia</taxon>
    </lineage>
</organism>
<dbReference type="EMBL" id="CP037421">
    <property type="protein sequence ID" value="QDT28071.1"/>
    <property type="molecule type" value="Genomic_DNA"/>
</dbReference>
<evidence type="ECO:0000256" key="3">
    <source>
        <dbReference type="ARBA" id="ARBA00022692"/>
    </source>
</evidence>
<comment type="subcellular location">
    <subcellularLocation>
        <location evidence="1">Endomembrane system</location>
        <topology evidence="1">Multi-pass membrane protein</topology>
    </subcellularLocation>
    <subcellularLocation>
        <location evidence="2">Endoplasmic reticulum membrane</location>
    </subcellularLocation>
</comment>
<name>A0A517Q904_9PLAN</name>
<dbReference type="PANTHER" id="PTHR13416">
    <property type="match status" value="1"/>
</dbReference>
<keyword evidence="4" id="KW-0256">Endoplasmic reticulum</keyword>
<dbReference type="AlphaFoldDB" id="A0A517Q904"/>
<feature type="transmembrane region" description="Helical" evidence="7">
    <location>
        <begin position="126"/>
        <end position="151"/>
    </location>
</feature>
<reference evidence="8 9" key="1">
    <citation type="submission" date="2019-03" db="EMBL/GenBank/DDBJ databases">
        <title>Deep-cultivation of Planctomycetes and their phenomic and genomic characterization uncovers novel biology.</title>
        <authorList>
            <person name="Wiegand S."/>
            <person name="Jogler M."/>
            <person name="Boedeker C."/>
            <person name="Pinto D."/>
            <person name="Vollmers J."/>
            <person name="Rivas-Marin E."/>
            <person name="Kohn T."/>
            <person name="Peeters S.H."/>
            <person name="Heuer A."/>
            <person name="Rast P."/>
            <person name="Oberbeckmann S."/>
            <person name="Bunk B."/>
            <person name="Jeske O."/>
            <person name="Meyerdierks A."/>
            <person name="Storesund J.E."/>
            <person name="Kallscheuer N."/>
            <person name="Luecker S."/>
            <person name="Lage O.M."/>
            <person name="Pohl T."/>
            <person name="Merkel B.J."/>
            <person name="Hornburger P."/>
            <person name="Mueller R.-W."/>
            <person name="Bruemmer F."/>
            <person name="Labrenz M."/>
            <person name="Spormann A.M."/>
            <person name="Op den Camp H."/>
            <person name="Overmann J."/>
            <person name="Amann R."/>
            <person name="Jetten M.S.M."/>
            <person name="Mascher T."/>
            <person name="Medema M.H."/>
            <person name="Devos D.P."/>
            <person name="Kaster A.-K."/>
            <person name="Ovreas L."/>
            <person name="Rohde M."/>
            <person name="Galperin M.Y."/>
            <person name="Jogler C."/>
        </authorList>
    </citation>
    <scope>NUCLEOTIDE SEQUENCE [LARGE SCALE GENOMIC DNA]</scope>
    <source>
        <strain evidence="8 9">Enr10</strain>
    </source>
</reference>
<protein>
    <submittedName>
        <fullName evidence="8">Uncharacterized protein</fullName>
    </submittedName>
</protein>
<dbReference type="Proteomes" id="UP000315647">
    <property type="component" value="Chromosome"/>
</dbReference>
<feature type="transmembrane region" description="Helical" evidence="7">
    <location>
        <begin position="25"/>
        <end position="44"/>
    </location>
</feature>
<gene>
    <name evidence="8" type="ORF">Enr10x_34100</name>
</gene>
<dbReference type="Pfam" id="PF07787">
    <property type="entry name" value="TMEM43"/>
    <property type="match status" value="1"/>
</dbReference>
<evidence type="ECO:0000313" key="9">
    <source>
        <dbReference type="Proteomes" id="UP000315647"/>
    </source>
</evidence>
<keyword evidence="3 7" id="KW-0812">Transmembrane</keyword>
<evidence type="ECO:0000256" key="6">
    <source>
        <dbReference type="ARBA" id="ARBA00023136"/>
    </source>
</evidence>
<sequence length="189" mass="21024">MNKQSENQQNEEASENTFGRRFKTALKNLGVGTVFLIAGLFLLWHNESKILEREQTISQAEAVLSETKPNAEQDAEKETAQEAPQTTTAFRWALRVGGWVILFLGLATLFKPLVVLVEKIPLIANFVGRGITIFALLSSLSLTLILISAVWMVARPVFGALMLLAGIVPLLFLYRSGRRARLKQAWKNA</sequence>
<keyword evidence="5 7" id="KW-1133">Transmembrane helix</keyword>